<feature type="region of interest" description="Disordered" evidence="2">
    <location>
        <begin position="1"/>
        <end position="84"/>
    </location>
</feature>
<dbReference type="Gene3D" id="1.20.120.160">
    <property type="entry name" value="HPT domain"/>
    <property type="match status" value="1"/>
</dbReference>
<sequence>MSSEPKVLAAAPAGVEAGASPATSTAALSSSMTSKADAAVTTPAGAKTTSSTADADDKAASGSGEATKATSAGDAEPTAEDEEKLLGKETAGVVDRSVFDQLLEIDDDDEREFSKSLAFDYIHQAETTITEIRDALQSEDLDTLSARGHFLKGSSAALGLQRVQHSCEALQHFGKNLDAHGEGPTCDDAEALRRCKILLGRLVREQKDAKAWLESFYQETA</sequence>
<protein>
    <recommendedName>
        <fullName evidence="3">HPt domain-containing protein</fullName>
    </recommendedName>
</protein>
<keyword evidence="1" id="KW-0597">Phosphoprotein</keyword>
<accession>A0A2S5BFJ2</accession>
<dbReference type="GO" id="GO:0000160">
    <property type="term" value="P:phosphorelay signal transduction system"/>
    <property type="evidence" value="ECO:0007669"/>
    <property type="project" value="InterPro"/>
</dbReference>
<dbReference type="EMBL" id="PJQD01000014">
    <property type="protein sequence ID" value="POY75538.1"/>
    <property type="molecule type" value="Genomic_DNA"/>
</dbReference>
<proteinExistence type="predicted"/>
<dbReference type="GO" id="GO:0005634">
    <property type="term" value="C:nucleus"/>
    <property type="evidence" value="ECO:0007669"/>
    <property type="project" value="TreeGrafter"/>
</dbReference>
<dbReference type="CDD" id="cd00088">
    <property type="entry name" value="HPT"/>
    <property type="match status" value="1"/>
</dbReference>
<name>A0A2S5BFJ2_9BASI</name>
<dbReference type="OrthoDB" id="1673781at2759"/>
<dbReference type="PROSITE" id="PS50894">
    <property type="entry name" value="HPT"/>
    <property type="match status" value="1"/>
</dbReference>
<dbReference type="InterPro" id="IPR045871">
    <property type="entry name" value="AHP1-5/YPD1"/>
</dbReference>
<feature type="compositionally biased region" description="Low complexity" evidence="2">
    <location>
        <begin position="44"/>
        <end position="53"/>
    </location>
</feature>
<dbReference type="GO" id="GO:0005737">
    <property type="term" value="C:cytoplasm"/>
    <property type="evidence" value="ECO:0007669"/>
    <property type="project" value="TreeGrafter"/>
</dbReference>
<evidence type="ECO:0000313" key="4">
    <source>
        <dbReference type="EMBL" id="POY75538.1"/>
    </source>
</evidence>
<dbReference type="SMART" id="SM00073">
    <property type="entry name" value="HPT"/>
    <property type="match status" value="1"/>
</dbReference>
<evidence type="ECO:0000313" key="5">
    <source>
        <dbReference type="Proteomes" id="UP000237144"/>
    </source>
</evidence>
<dbReference type="GO" id="GO:0009927">
    <property type="term" value="F:histidine phosphotransfer kinase activity"/>
    <property type="evidence" value="ECO:0007669"/>
    <property type="project" value="InterPro"/>
</dbReference>
<dbReference type="Proteomes" id="UP000237144">
    <property type="component" value="Unassembled WGS sequence"/>
</dbReference>
<dbReference type="GO" id="GO:0043424">
    <property type="term" value="F:protein histidine kinase binding"/>
    <property type="evidence" value="ECO:0007669"/>
    <property type="project" value="InterPro"/>
</dbReference>
<feature type="modified residue" description="Phosphohistidine" evidence="1">
    <location>
        <position position="149"/>
    </location>
</feature>
<dbReference type="SUPFAM" id="SSF47226">
    <property type="entry name" value="Histidine-containing phosphotransfer domain, HPT domain"/>
    <property type="match status" value="1"/>
</dbReference>
<evidence type="ECO:0000256" key="1">
    <source>
        <dbReference type="PROSITE-ProRule" id="PRU00110"/>
    </source>
</evidence>
<feature type="compositionally biased region" description="Low complexity" evidence="2">
    <location>
        <begin position="9"/>
        <end position="36"/>
    </location>
</feature>
<reference evidence="4 5" key="1">
    <citation type="journal article" date="2018" name="Front. Microbiol.">
        <title>Prospects for Fungal Bioremediation of Acidic Radioactive Waste Sites: Characterization and Genome Sequence of Rhodotorula taiwanensis MD1149.</title>
        <authorList>
            <person name="Tkavc R."/>
            <person name="Matrosova V.Y."/>
            <person name="Grichenko O.E."/>
            <person name="Gostincar C."/>
            <person name="Volpe R.P."/>
            <person name="Klimenkova P."/>
            <person name="Gaidamakova E.K."/>
            <person name="Zhou C.E."/>
            <person name="Stewart B.J."/>
            <person name="Lyman M.G."/>
            <person name="Malfatti S.A."/>
            <person name="Rubinfeld B."/>
            <person name="Courtot M."/>
            <person name="Singh J."/>
            <person name="Dalgard C.L."/>
            <person name="Hamilton T."/>
            <person name="Frey K.G."/>
            <person name="Gunde-Cimerman N."/>
            <person name="Dugan L."/>
            <person name="Daly M.J."/>
        </authorList>
    </citation>
    <scope>NUCLEOTIDE SEQUENCE [LARGE SCALE GENOMIC DNA]</scope>
    <source>
        <strain evidence="4 5">MD1149</strain>
    </source>
</reference>
<dbReference type="AlphaFoldDB" id="A0A2S5BFJ2"/>
<comment type="caution">
    <text evidence="4">The sequence shown here is derived from an EMBL/GenBank/DDBJ whole genome shotgun (WGS) entry which is preliminary data.</text>
</comment>
<dbReference type="PANTHER" id="PTHR28242">
    <property type="entry name" value="PHOSPHORELAY INTERMEDIATE PROTEIN YPD1"/>
    <property type="match status" value="1"/>
</dbReference>
<dbReference type="InterPro" id="IPR036641">
    <property type="entry name" value="HPT_dom_sf"/>
</dbReference>
<organism evidence="4 5">
    <name type="scientific">Rhodotorula taiwanensis</name>
    <dbReference type="NCBI Taxonomy" id="741276"/>
    <lineage>
        <taxon>Eukaryota</taxon>
        <taxon>Fungi</taxon>
        <taxon>Dikarya</taxon>
        <taxon>Basidiomycota</taxon>
        <taxon>Pucciniomycotina</taxon>
        <taxon>Microbotryomycetes</taxon>
        <taxon>Sporidiobolales</taxon>
        <taxon>Sporidiobolaceae</taxon>
        <taxon>Rhodotorula</taxon>
    </lineage>
</organism>
<keyword evidence="5" id="KW-1185">Reference proteome</keyword>
<evidence type="ECO:0000256" key="2">
    <source>
        <dbReference type="SAM" id="MobiDB-lite"/>
    </source>
</evidence>
<feature type="domain" description="HPt" evidence="3">
    <location>
        <begin position="110"/>
        <end position="212"/>
    </location>
</feature>
<evidence type="ECO:0000259" key="3">
    <source>
        <dbReference type="PROSITE" id="PS50894"/>
    </source>
</evidence>
<dbReference type="InterPro" id="IPR008207">
    <property type="entry name" value="Sig_transdc_His_kin_Hpt_dom"/>
</dbReference>
<dbReference type="Pfam" id="PF01627">
    <property type="entry name" value="Hpt"/>
    <property type="match status" value="1"/>
</dbReference>
<dbReference type="PANTHER" id="PTHR28242:SF52">
    <property type="entry name" value="PHOSPHORELAY INTERMEDIATE PROTEIN YPD1"/>
    <property type="match status" value="1"/>
</dbReference>
<gene>
    <name evidence="4" type="ORF">BMF94_1441</name>
</gene>
<dbReference type="STRING" id="741276.A0A2S5BFJ2"/>